<sequence length="100" mass="11870">MPVFRNPRHSWRGACQDIERERPVKTTTETTWRDQQLSLVLNRIDQYEKDQNYPEEYRTSPITSEDEFNSLLMDRKKLCDYPESVDFPFGQRPQLSGVAS</sequence>
<reference evidence="1" key="1">
    <citation type="submission" date="2021-11" db="EMBL/GenBank/DDBJ databases">
        <authorList>
            <person name="Rodrigo-Torres L."/>
            <person name="Arahal R. D."/>
            <person name="Lucena T."/>
        </authorList>
    </citation>
    <scope>NUCLEOTIDE SEQUENCE</scope>
    <source>
        <strain evidence="1">CECT 7928</strain>
    </source>
</reference>
<proteinExistence type="predicted"/>
<keyword evidence="2" id="KW-1185">Reference proteome</keyword>
<protein>
    <submittedName>
        <fullName evidence="1">Uncharacterized protein</fullName>
    </submittedName>
</protein>
<gene>
    <name evidence="1" type="ORF">VMF7928_04392</name>
</gene>
<accession>A0ABN8E8Y5</accession>
<comment type="caution">
    <text evidence="1">The sequence shown here is derived from an EMBL/GenBank/DDBJ whole genome shotgun (WGS) entry which is preliminary data.</text>
</comment>
<dbReference type="RefSeq" id="WP_237363950.1">
    <property type="nucleotide sequence ID" value="NZ_CAKLDM010000004.1"/>
</dbReference>
<evidence type="ECO:0000313" key="1">
    <source>
        <dbReference type="EMBL" id="CAH0543083.1"/>
    </source>
</evidence>
<dbReference type="EMBL" id="CAKLDM010000004">
    <property type="protein sequence ID" value="CAH0543083.1"/>
    <property type="molecule type" value="Genomic_DNA"/>
</dbReference>
<dbReference type="Proteomes" id="UP000838748">
    <property type="component" value="Unassembled WGS sequence"/>
</dbReference>
<organism evidence="1 2">
    <name type="scientific">Vibrio marisflavi CECT 7928</name>
    <dbReference type="NCBI Taxonomy" id="634439"/>
    <lineage>
        <taxon>Bacteria</taxon>
        <taxon>Pseudomonadati</taxon>
        <taxon>Pseudomonadota</taxon>
        <taxon>Gammaproteobacteria</taxon>
        <taxon>Vibrionales</taxon>
        <taxon>Vibrionaceae</taxon>
        <taxon>Vibrio</taxon>
    </lineage>
</organism>
<name>A0ABN8E8Y5_9VIBR</name>
<evidence type="ECO:0000313" key="2">
    <source>
        <dbReference type="Proteomes" id="UP000838748"/>
    </source>
</evidence>